<protein>
    <submittedName>
        <fullName evidence="2">Uncharacterized protein</fullName>
    </submittedName>
</protein>
<keyword evidence="3" id="KW-1185">Reference proteome</keyword>
<accession>A0AAE0Y7I9</accession>
<dbReference type="EMBL" id="JAWDGP010006821">
    <property type="protein sequence ID" value="KAK3735160.1"/>
    <property type="molecule type" value="Genomic_DNA"/>
</dbReference>
<reference evidence="2" key="1">
    <citation type="journal article" date="2023" name="G3 (Bethesda)">
        <title>A reference genome for the long-term kleptoplast-retaining sea slug Elysia crispata morphotype clarki.</title>
        <authorList>
            <person name="Eastman K.E."/>
            <person name="Pendleton A.L."/>
            <person name="Shaikh M.A."/>
            <person name="Suttiyut T."/>
            <person name="Ogas R."/>
            <person name="Tomko P."/>
            <person name="Gavelis G."/>
            <person name="Widhalm J.R."/>
            <person name="Wisecaver J.H."/>
        </authorList>
    </citation>
    <scope>NUCLEOTIDE SEQUENCE</scope>
    <source>
        <strain evidence="2">ECLA1</strain>
    </source>
</reference>
<dbReference type="PANTHER" id="PTHR33480:SF1">
    <property type="entry name" value="TYR RECOMBINASE DOMAIN-CONTAINING PROTEIN"/>
    <property type="match status" value="1"/>
</dbReference>
<evidence type="ECO:0000256" key="1">
    <source>
        <dbReference type="SAM" id="MobiDB-lite"/>
    </source>
</evidence>
<name>A0AAE0Y7I9_9GAST</name>
<feature type="region of interest" description="Disordered" evidence="1">
    <location>
        <begin position="1"/>
        <end position="21"/>
    </location>
</feature>
<dbReference type="PANTHER" id="PTHR33480">
    <property type="entry name" value="SET DOMAIN-CONTAINING PROTEIN-RELATED"/>
    <property type="match status" value="1"/>
</dbReference>
<gene>
    <name evidence="2" type="ORF">RRG08_061704</name>
</gene>
<dbReference type="AlphaFoldDB" id="A0AAE0Y7I9"/>
<sequence>MLEGVENPPGSHCQKPDCEQKGWRTRQAHTVRNLIVSRLTICSARRGGEPARLTLSEWKEAEEGVWVDPELAENITDPLEENLLRGAMLADMAGKGRKKMVPVLIPNGTVKAVKKLVKILVHSVTFSVYINTHLVSSMRSAAAELSATYGWSVPQYVEESVKIYTHQHGYIGR</sequence>
<evidence type="ECO:0000313" key="2">
    <source>
        <dbReference type="EMBL" id="KAK3735160.1"/>
    </source>
</evidence>
<dbReference type="Proteomes" id="UP001283361">
    <property type="component" value="Unassembled WGS sequence"/>
</dbReference>
<organism evidence="2 3">
    <name type="scientific">Elysia crispata</name>
    <name type="common">lettuce slug</name>
    <dbReference type="NCBI Taxonomy" id="231223"/>
    <lineage>
        <taxon>Eukaryota</taxon>
        <taxon>Metazoa</taxon>
        <taxon>Spiralia</taxon>
        <taxon>Lophotrochozoa</taxon>
        <taxon>Mollusca</taxon>
        <taxon>Gastropoda</taxon>
        <taxon>Heterobranchia</taxon>
        <taxon>Euthyneura</taxon>
        <taxon>Panpulmonata</taxon>
        <taxon>Sacoglossa</taxon>
        <taxon>Placobranchoidea</taxon>
        <taxon>Plakobranchidae</taxon>
        <taxon>Elysia</taxon>
    </lineage>
</organism>
<comment type="caution">
    <text evidence="2">The sequence shown here is derived from an EMBL/GenBank/DDBJ whole genome shotgun (WGS) entry which is preliminary data.</text>
</comment>
<evidence type="ECO:0000313" key="3">
    <source>
        <dbReference type="Proteomes" id="UP001283361"/>
    </source>
</evidence>
<proteinExistence type="predicted"/>